<dbReference type="EMBL" id="SAVA01000006">
    <property type="protein sequence ID" value="RWR51753.1"/>
    <property type="molecule type" value="Genomic_DNA"/>
</dbReference>
<gene>
    <name evidence="1" type="ORF">EOW66_12320</name>
</gene>
<reference evidence="2" key="2">
    <citation type="submission" date="2019-01" db="EMBL/GenBank/DDBJ databases">
        <title>Sinorhodobacter populi sp. nov. isolated from the symptomatic bark tissue of Populus euramericana canker.</title>
        <authorList>
            <person name="Li Y."/>
        </authorList>
    </citation>
    <scope>NUCLEOTIDE SEQUENCE [LARGE SCALE GENOMIC DNA]</scope>
    <source>
        <strain evidence="2">CGMCC 1.12963</strain>
    </source>
</reference>
<comment type="caution">
    <text evidence="1">The sequence shown here is derived from an EMBL/GenBank/DDBJ whole genome shotgun (WGS) entry which is preliminary data.</text>
</comment>
<dbReference type="RefSeq" id="WP_128156627.1">
    <property type="nucleotide sequence ID" value="NZ_JBHSOM010000026.1"/>
</dbReference>
<protein>
    <recommendedName>
        <fullName evidence="3">Glycosyltransferase family 2 protein</fullName>
    </recommendedName>
</protein>
<organism evidence="1 2">
    <name type="scientific">Paenirhodobacter huangdaonensis</name>
    <dbReference type="NCBI Taxonomy" id="2501515"/>
    <lineage>
        <taxon>Bacteria</taxon>
        <taxon>Pseudomonadati</taxon>
        <taxon>Pseudomonadota</taxon>
        <taxon>Alphaproteobacteria</taxon>
        <taxon>Rhodobacterales</taxon>
        <taxon>Rhodobacter group</taxon>
        <taxon>Paenirhodobacter</taxon>
    </lineage>
</organism>
<dbReference type="Proteomes" id="UP000288071">
    <property type="component" value="Unassembled WGS sequence"/>
</dbReference>
<accession>A0A3S3PEE9</accession>
<name>A0A3S3PEE9_9RHOB</name>
<evidence type="ECO:0000313" key="2">
    <source>
        <dbReference type="Proteomes" id="UP000288071"/>
    </source>
</evidence>
<dbReference type="AlphaFoldDB" id="A0A3S3PEE9"/>
<evidence type="ECO:0008006" key="3">
    <source>
        <dbReference type="Google" id="ProtNLM"/>
    </source>
</evidence>
<keyword evidence="2" id="KW-1185">Reference proteome</keyword>
<sequence>MDFRALWPARETVRRLACVTMVRDEDYFIEMYIKHYLMNCPDADFYIIDHASTRPVSSVIREKFHDLAEGRVNVIRIPDIPFDDDFKSMALSSVGSMACAAYDIVIVSDVDELVVPLKGDLVGTCLALSADVIAPLGFEVIQNSVFEAQYDVDAPVFSQRKYGYFKSSQTKPVIWKAASIVAAGIHKCMYDYVFSSDLITVHMRFADREQARYRVSHRRQVTFSKNQINRKYGVYWSVAEDVRLRFFEHITKADFSRASDIIPEFMEHLSKTKHRNAHGYFSPDLHLKTKYCYFD</sequence>
<evidence type="ECO:0000313" key="1">
    <source>
        <dbReference type="EMBL" id="RWR51753.1"/>
    </source>
</evidence>
<proteinExistence type="predicted"/>
<reference evidence="1 2" key="1">
    <citation type="submission" date="2019-01" db="EMBL/GenBank/DDBJ databases">
        <title>Sinorhodobacter populi sp. nov. isolated from the symptomatic bark tissue of Populus euramericana canker.</title>
        <authorList>
            <person name="Xu G."/>
        </authorList>
    </citation>
    <scope>NUCLEOTIDE SEQUENCE [LARGE SCALE GENOMIC DNA]</scope>
    <source>
        <strain evidence="1 2">CGMCC 1.12963</strain>
    </source>
</reference>